<evidence type="ECO:0000313" key="2">
    <source>
        <dbReference type="EMBL" id="CAE1289486.1"/>
    </source>
</evidence>
<dbReference type="PANTHER" id="PTHR45445:SF2">
    <property type="entry name" value="METHYLTRANSFERASE TYPE 11 DOMAIN-CONTAINING PROTEIN"/>
    <property type="match status" value="1"/>
</dbReference>
<dbReference type="InterPro" id="IPR027625">
    <property type="entry name" value="OvoA_Cterm"/>
</dbReference>
<reference evidence="2" key="1">
    <citation type="submission" date="2021-01" db="EMBL/GenBank/DDBJ databases">
        <authorList>
            <person name="Li R."/>
            <person name="Bekaert M."/>
        </authorList>
    </citation>
    <scope>NUCLEOTIDE SEQUENCE</scope>
    <source>
        <strain evidence="2">Farmed</strain>
    </source>
</reference>
<protein>
    <recommendedName>
        <fullName evidence="1">Methyltransferase type 11 domain-containing protein</fullName>
    </recommendedName>
</protein>
<dbReference type="InterPro" id="IPR029063">
    <property type="entry name" value="SAM-dependent_MTases_sf"/>
</dbReference>
<sequence>MVLGVTLYGLYLCRKAHSKSIYETQKSVDEYMHFHYGNFESGSHGNWYKEHTIDDGFNFPVRCVILCAKHCSESDSTEPRRALDIGCAVGRSTFELSRHFDKVIGIDYSKAFISQCNAMKEKKQINYAIATEGDLSEKFSAQLDPELDLGRVSFRVGDACNLPKNLGKFHCVLAANLICRLYDPYLFLEQLPNLLVVNGILVLSAPYTWLSSFTPKARWLGGYLNEKKDPVRAIDTLKEVLSPHFALIKQTDMPMLIRETERKHQWTMCHITIWRRLPPET</sequence>
<dbReference type="GO" id="GO:0008757">
    <property type="term" value="F:S-adenosylmethionine-dependent methyltransferase activity"/>
    <property type="evidence" value="ECO:0007669"/>
    <property type="project" value="InterPro"/>
</dbReference>
<dbReference type="InterPro" id="IPR013216">
    <property type="entry name" value="Methyltransf_11"/>
</dbReference>
<dbReference type="Pfam" id="PF08241">
    <property type="entry name" value="Methyltransf_11"/>
    <property type="match status" value="1"/>
</dbReference>
<name>A0A812D5G7_ACAPH</name>
<dbReference type="PANTHER" id="PTHR45445">
    <property type="match status" value="1"/>
</dbReference>
<comment type="caution">
    <text evidence="2">The sequence shown here is derived from an EMBL/GenBank/DDBJ whole genome shotgun (WGS) entry which is preliminary data.</text>
</comment>
<evidence type="ECO:0000313" key="3">
    <source>
        <dbReference type="Proteomes" id="UP000597762"/>
    </source>
</evidence>
<proteinExistence type="predicted"/>
<evidence type="ECO:0000259" key="1">
    <source>
        <dbReference type="Pfam" id="PF08241"/>
    </source>
</evidence>
<dbReference type="Proteomes" id="UP000597762">
    <property type="component" value="Unassembled WGS sequence"/>
</dbReference>
<dbReference type="CDD" id="cd02440">
    <property type="entry name" value="AdoMet_MTases"/>
    <property type="match status" value="1"/>
</dbReference>
<dbReference type="AlphaFoldDB" id="A0A812D5G7"/>
<dbReference type="OrthoDB" id="506498at2759"/>
<gene>
    <name evidence="2" type="ORF">SPHA_47678</name>
</gene>
<dbReference type="NCBIfam" id="TIGR04345">
    <property type="entry name" value="ovoA_Cterm"/>
    <property type="match status" value="1"/>
</dbReference>
<accession>A0A812D5G7</accession>
<dbReference type="Gene3D" id="3.40.50.150">
    <property type="entry name" value="Vaccinia Virus protein VP39"/>
    <property type="match status" value="1"/>
</dbReference>
<feature type="domain" description="Methyltransferase type 11" evidence="1">
    <location>
        <begin position="83"/>
        <end position="203"/>
    </location>
</feature>
<keyword evidence="3" id="KW-1185">Reference proteome</keyword>
<organism evidence="2 3">
    <name type="scientific">Acanthosepion pharaonis</name>
    <name type="common">Pharaoh cuttlefish</name>
    <name type="synonym">Sepia pharaonis</name>
    <dbReference type="NCBI Taxonomy" id="158019"/>
    <lineage>
        <taxon>Eukaryota</taxon>
        <taxon>Metazoa</taxon>
        <taxon>Spiralia</taxon>
        <taxon>Lophotrochozoa</taxon>
        <taxon>Mollusca</taxon>
        <taxon>Cephalopoda</taxon>
        <taxon>Coleoidea</taxon>
        <taxon>Decapodiformes</taxon>
        <taxon>Sepiida</taxon>
        <taxon>Sepiina</taxon>
        <taxon>Sepiidae</taxon>
        <taxon>Acanthosepion</taxon>
    </lineage>
</organism>
<dbReference type="EMBL" id="CAHIKZ030002607">
    <property type="protein sequence ID" value="CAE1289486.1"/>
    <property type="molecule type" value="Genomic_DNA"/>
</dbReference>
<dbReference type="SUPFAM" id="SSF53335">
    <property type="entry name" value="S-adenosyl-L-methionine-dependent methyltransferases"/>
    <property type="match status" value="1"/>
</dbReference>